<dbReference type="GO" id="GO:0061617">
    <property type="term" value="C:MICOS complex"/>
    <property type="evidence" value="ECO:0007669"/>
    <property type="project" value="UniProtKB-UniRule"/>
</dbReference>
<evidence type="ECO:0000256" key="1">
    <source>
        <dbReference type="ARBA" id="ARBA00002689"/>
    </source>
</evidence>
<sequence>MKSEEKFIEEKIGKRLDSCISDTLIKGCGGLLIGSAMSLLFFKRRAWPAWLGAGFGIGVAYRTCEKDINVLK</sequence>
<evidence type="ECO:0000256" key="7">
    <source>
        <dbReference type="ARBA" id="ARBA00023128"/>
    </source>
</evidence>
<accession>A0A6P4JNF5</accession>
<protein>
    <recommendedName>
        <fullName evidence="9">MICOS complex subunit MIC10</fullName>
    </recommendedName>
</protein>
<dbReference type="InterPro" id="IPR007512">
    <property type="entry name" value="Mic10"/>
</dbReference>
<dbReference type="Proteomes" id="UP001652661">
    <property type="component" value="Chromosome 3L"/>
</dbReference>
<evidence type="ECO:0000256" key="5">
    <source>
        <dbReference type="ARBA" id="ARBA00022792"/>
    </source>
</evidence>
<dbReference type="PANTHER" id="PTHR21304">
    <property type="entry name" value="MICOS COMPLEX SUBUNIT MIC10"/>
    <property type="match status" value="1"/>
</dbReference>
<keyword evidence="7 9" id="KW-0496">Mitochondrion</keyword>
<comment type="function">
    <text evidence="1 9">Component of the MICOS complex, a large protein complex of the mitochondrial inner membrane that plays crucial roles in the maintenance of crista junctions, inner membrane architecture, and formation of contact sites to the outer membrane.</text>
</comment>
<proteinExistence type="inferred from homology"/>
<evidence type="ECO:0000256" key="3">
    <source>
        <dbReference type="ARBA" id="ARBA00006792"/>
    </source>
</evidence>
<keyword evidence="8 9" id="KW-0472">Membrane</keyword>
<evidence type="ECO:0000256" key="4">
    <source>
        <dbReference type="ARBA" id="ARBA00022692"/>
    </source>
</evidence>
<keyword evidence="4 9" id="KW-0812">Transmembrane</keyword>
<comment type="subcellular location">
    <subcellularLocation>
        <location evidence="2 9">Mitochondrion inner membrane</location>
        <topology evidence="2 9">Single-pass membrane protein</topology>
    </subcellularLocation>
</comment>
<keyword evidence="5 9" id="KW-0999">Mitochondrion inner membrane</keyword>
<feature type="transmembrane region" description="Helical" evidence="9">
    <location>
        <begin position="24"/>
        <end position="42"/>
    </location>
</feature>
<organism evidence="10 11">
    <name type="scientific">Drosophila kikkawai</name>
    <name type="common">Fruit fly</name>
    <dbReference type="NCBI Taxonomy" id="30033"/>
    <lineage>
        <taxon>Eukaryota</taxon>
        <taxon>Metazoa</taxon>
        <taxon>Ecdysozoa</taxon>
        <taxon>Arthropoda</taxon>
        <taxon>Hexapoda</taxon>
        <taxon>Insecta</taxon>
        <taxon>Pterygota</taxon>
        <taxon>Neoptera</taxon>
        <taxon>Endopterygota</taxon>
        <taxon>Diptera</taxon>
        <taxon>Brachycera</taxon>
        <taxon>Muscomorpha</taxon>
        <taxon>Ephydroidea</taxon>
        <taxon>Drosophilidae</taxon>
        <taxon>Drosophila</taxon>
        <taxon>Sophophora</taxon>
    </lineage>
</organism>
<comment type="similarity">
    <text evidence="3 9">Belongs to the MICOS complex subunit Mic10 family.</text>
</comment>
<dbReference type="GeneID" id="108084501"/>
<keyword evidence="10" id="KW-1185">Reference proteome</keyword>
<reference evidence="11" key="1">
    <citation type="submission" date="2025-08" db="UniProtKB">
        <authorList>
            <consortium name="RefSeq"/>
        </authorList>
    </citation>
    <scope>IDENTIFICATION</scope>
    <source>
        <strain evidence="11">14028-0561.14</strain>
        <tissue evidence="11">Whole fly</tissue>
    </source>
</reference>
<evidence type="ECO:0000256" key="9">
    <source>
        <dbReference type="RuleBase" id="RU363011"/>
    </source>
</evidence>
<gene>
    <name evidence="11" type="primary">LOC108084501</name>
</gene>
<dbReference type="RefSeq" id="XP_017036228.1">
    <property type="nucleotide sequence ID" value="XM_017180739.3"/>
</dbReference>
<dbReference type="OrthoDB" id="1916310at2759"/>
<comment type="subunit">
    <text evidence="9">Component of the mitochondrial contact site and cristae organizing system (MICOS) complex.</text>
</comment>
<dbReference type="AlphaFoldDB" id="A0A6P4JNF5"/>
<evidence type="ECO:0000256" key="6">
    <source>
        <dbReference type="ARBA" id="ARBA00022989"/>
    </source>
</evidence>
<evidence type="ECO:0000256" key="2">
    <source>
        <dbReference type="ARBA" id="ARBA00004434"/>
    </source>
</evidence>
<dbReference type="PANTHER" id="PTHR21304:SF0">
    <property type="entry name" value="MICOS COMPLEX SUBUNIT MIC10"/>
    <property type="match status" value="1"/>
</dbReference>
<evidence type="ECO:0000313" key="11">
    <source>
        <dbReference type="RefSeq" id="XP_017036228.1"/>
    </source>
</evidence>
<evidence type="ECO:0000256" key="8">
    <source>
        <dbReference type="ARBA" id="ARBA00023136"/>
    </source>
</evidence>
<keyword evidence="6 9" id="KW-1133">Transmembrane helix</keyword>
<name>A0A6P4JNF5_DROKI</name>
<evidence type="ECO:0000313" key="10">
    <source>
        <dbReference type="Proteomes" id="UP001652661"/>
    </source>
</evidence>
<dbReference type="Pfam" id="PF04418">
    <property type="entry name" value="DUF543"/>
    <property type="match status" value="1"/>
</dbReference>